<dbReference type="EMBL" id="CVRI01000010">
    <property type="protein sequence ID" value="CRK88829.1"/>
    <property type="molecule type" value="Genomic_DNA"/>
</dbReference>
<evidence type="ECO:0000256" key="1">
    <source>
        <dbReference type="SAM" id="Phobius"/>
    </source>
</evidence>
<evidence type="ECO:0000313" key="2">
    <source>
        <dbReference type="EMBL" id="CRK88829.1"/>
    </source>
</evidence>
<dbReference type="AlphaFoldDB" id="A0A1J1HLC5"/>
<sequence>MFKALIQSNQNVNKKSKQQRLRFHLTTRIPKVKKRKSEIKLGQEHAVEILNNLFIRVMWLMSVISFIVTTVTITKPESHLFSND</sequence>
<dbReference type="Proteomes" id="UP000183832">
    <property type="component" value="Unassembled WGS sequence"/>
</dbReference>
<name>A0A1J1HLC5_9DIPT</name>
<evidence type="ECO:0000313" key="3">
    <source>
        <dbReference type="Proteomes" id="UP000183832"/>
    </source>
</evidence>
<feature type="transmembrane region" description="Helical" evidence="1">
    <location>
        <begin position="53"/>
        <end position="74"/>
    </location>
</feature>
<protein>
    <submittedName>
        <fullName evidence="2">CLUMA_CG002841, isoform A</fullName>
    </submittedName>
</protein>
<proteinExistence type="predicted"/>
<organism evidence="2 3">
    <name type="scientific">Clunio marinus</name>
    <dbReference type="NCBI Taxonomy" id="568069"/>
    <lineage>
        <taxon>Eukaryota</taxon>
        <taxon>Metazoa</taxon>
        <taxon>Ecdysozoa</taxon>
        <taxon>Arthropoda</taxon>
        <taxon>Hexapoda</taxon>
        <taxon>Insecta</taxon>
        <taxon>Pterygota</taxon>
        <taxon>Neoptera</taxon>
        <taxon>Endopterygota</taxon>
        <taxon>Diptera</taxon>
        <taxon>Nematocera</taxon>
        <taxon>Chironomoidea</taxon>
        <taxon>Chironomidae</taxon>
        <taxon>Clunio</taxon>
    </lineage>
</organism>
<keyword evidence="1" id="KW-0472">Membrane</keyword>
<keyword evidence="1" id="KW-1133">Transmembrane helix</keyword>
<reference evidence="2 3" key="1">
    <citation type="submission" date="2015-04" db="EMBL/GenBank/DDBJ databases">
        <authorList>
            <person name="Syromyatnikov M.Y."/>
            <person name="Popov V.N."/>
        </authorList>
    </citation>
    <scope>NUCLEOTIDE SEQUENCE [LARGE SCALE GENOMIC DNA]</scope>
</reference>
<keyword evidence="3" id="KW-1185">Reference proteome</keyword>
<accession>A0A1J1HLC5</accession>
<keyword evidence="1" id="KW-0812">Transmembrane</keyword>
<gene>
    <name evidence="2" type="ORF">CLUMA_CG002841</name>
</gene>